<evidence type="ECO:0000256" key="1">
    <source>
        <dbReference type="SAM" id="MobiDB-lite"/>
    </source>
</evidence>
<feature type="region of interest" description="Disordered" evidence="1">
    <location>
        <begin position="1"/>
        <end position="33"/>
    </location>
</feature>
<dbReference type="AlphaFoldDB" id="A0A5C6PCL2"/>
<protein>
    <submittedName>
        <fullName evidence="2">WW domain-containing oxidoreductase</fullName>
    </submittedName>
</protein>
<evidence type="ECO:0000313" key="3">
    <source>
        <dbReference type="Proteomes" id="UP000324091"/>
    </source>
</evidence>
<sequence length="128" mass="13646">MTNYPGDPGHCTSPRSYKARGVGLTGEQGSPEGVYRTEGAEAQAGGYVQREGERVLRHDEGMEKGQQGAATTVYCALAPELEGLGGMYFNNCFRCLPSAQAQDQSSAASLWQLSEQLVTERSAGIKAL</sequence>
<gene>
    <name evidence="2" type="ORF">D4764_13G0011130</name>
</gene>
<reference evidence="2 3" key="1">
    <citation type="submission" date="2019-04" db="EMBL/GenBank/DDBJ databases">
        <title>Chromosome genome assembly for Takifugu flavidus.</title>
        <authorList>
            <person name="Xiao S."/>
        </authorList>
    </citation>
    <scope>NUCLEOTIDE SEQUENCE [LARGE SCALE GENOMIC DNA]</scope>
    <source>
        <strain evidence="2">HTHZ2018</strain>
        <tissue evidence="2">Muscle</tissue>
    </source>
</reference>
<name>A0A5C6PCL2_9TELE</name>
<accession>A0A5C6PCL2</accession>
<comment type="caution">
    <text evidence="2">The sequence shown here is derived from an EMBL/GenBank/DDBJ whole genome shotgun (WGS) entry which is preliminary data.</text>
</comment>
<dbReference type="EMBL" id="RHFK02000005">
    <property type="protein sequence ID" value="TWW76451.1"/>
    <property type="molecule type" value="Genomic_DNA"/>
</dbReference>
<dbReference type="Proteomes" id="UP000324091">
    <property type="component" value="Chromosome 13"/>
</dbReference>
<dbReference type="Gene3D" id="3.40.50.720">
    <property type="entry name" value="NAD(P)-binding Rossmann-like Domain"/>
    <property type="match status" value="1"/>
</dbReference>
<keyword evidence="3" id="KW-1185">Reference proteome</keyword>
<evidence type="ECO:0000313" key="2">
    <source>
        <dbReference type="EMBL" id="TWW76451.1"/>
    </source>
</evidence>
<organism evidence="2 3">
    <name type="scientific">Takifugu flavidus</name>
    <name type="common">sansaifugu</name>
    <dbReference type="NCBI Taxonomy" id="433684"/>
    <lineage>
        <taxon>Eukaryota</taxon>
        <taxon>Metazoa</taxon>
        <taxon>Chordata</taxon>
        <taxon>Craniata</taxon>
        <taxon>Vertebrata</taxon>
        <taxon>Euteleostomi</taxon>
        <taxon>Actinopterygii</taxon>
        <taxon>Neopterygii</taxon>
        <taxon>Teleostei</taxon>
        <taxon>Neoteleostei</taxon>
        <taxon>Acanthomorphata</taxon>
        <taxon>Eupercaria</taxon>
        <taxon>Tetraodontiformes</taxon>
        <taxon>Tetradontoidea</taxon>
        <taxon>Tetraodontidae</taxon>
        <taxon>Takifugu</taxon>
    </lineage>
</organism>
<proteinExistence type="predicted"/>